<comment type="caution">
    <text evidence="1">The sequence shown here is derived from an EMBL/GenBank/DDBJ whole genome shotgun (WGS) entry which is preliminary data.</text>
</comment>
<evidence type="ECO:0000313" key="2">
    <source>
        <dbReference type="Proteomes" id="UP000287651"/>
    </source>
</evidence>
<sequence>MCGLCQHLVRLPSSLIFGSLLWQFTFVHPLLGHNWTKHSSRTVRRLVAYEVPMTSQELVHHCLDPRPLSPTSIIPAYAPLVLDNSNDNTVAYSSRVPVFASSCPVPSRLRTYHFHVKEKVLMLHGTEFRSRLGMAMNTPSFVYKPLHEYRILRVNNSPHFCELCTTVSVITQHIPLLHDLIFHQAPRFALSTVKFGCQHRAIVRTQPSQSLCATHSSSLAYPHGASRAKGLAIPLNAKPECSLL</sequence>
<evidence type="ECO:0000313" key="1">
    <source>
        <dbReference type="EMBL" id="RRT78575.1"/>
    </source>
</evidence>
<gene>
    <name evidence="1" type="ORF">B296_00007296</name>
</gene>
<proteinExistence type="predicted"/>
<reference evidence="1 2" key="1">
    <citation type="journal article" date="2014" name="Agronomy (Basel)">
        <title>A Draft Genome Sequence for Ensete ventricosum, the Drought-Tolerant Tree Against Hunger.</title>
        <authorList>
            <person name="Harrison J."/>
            <person name="Moore K.A."/>
            <person name="Paszkiewicz K."/>
            <person name="Jones T."/>
            <person name="Grant M."/>
            <person name="Ambacheew D."/>
            <person name="Muzemil S."/>
            <person name="Studholme D.J."/>
        </authorList>
    </citation>
    <scope>NUCLEOTIDE SEQUENCE [LARGE SCALE GENOMIC DNA]</scope>
</reference>
<dbReference type="AlphaFoldDB" id="A0A427AQV0"/>
<protein>
    <submittedName>
        <fullName evidence="1">Uncharacterized protein</fullName>
    </submittedName>
</protein>
<organism evidence="1 2">
    <name type="scientific">Ensete ventricosum</name>
    <name type="common">Abyssinian banana</name>
    <name type="synonym">Musa ensete</name>
    <dbReference type="NCBI Taxonomy" id="4639"/>
    <lineage>
        <taxon>Eukaryota</taxon>
        <taxon>Viridiplantae</taxon>
        <taxon>Streptophyta</taxon>
        <taxon>Embryophyta</taxon>
        <taxon>Tracheophyta</taxon>
        <taxon>Spermatophyta</taxon>
        <taxon>Magnoliopsida</taxon>
        <taxon>Liliopsida</taxon>
        <taxon>Zingiberales</taxon>
        <taxon>Musaceae</taxon>
        <taxon>Ensete</taxon>
    </lineage>
</organism>
<name>A0A427AQV0_ENSVE</name>
<dbReference type="EMBL" id="AMZH03001640">
    <property type="protein sequence ID" value="RRT78575.1"/>
    <property type="molecule type" value="Genomic_DNA"/>
</dbReference>
<accession>A0A427AQV0</accession>
<dbReference type="Proteomes" id="UP000287651">
    <property type="component" value="Unassembled WGS sequence"/>
</dbReference>